<gene>
    <name evidence="3" type="ORF">J4051_00570</name>
</gene>
<evidence type="ECO:0000259" key="2">
    <source>
        <dbReference type="Pfam" id="PF13439"/>
    </source>
</evidence>
<feature type="domain" description="Glycosyl transferase family 1" evidence="1">
    <location>
        <begin position="223"/>
        <end position="378"/>
    </location>
</feature>
<sequence length="416" mass="47061">MKILIVNFSDMEGGAARAAYRLHTSLLKEDIDCQMLVLRKRSEDDTVIGPTSIARKFTAKLQSIINTFPLKYYDCKDEFSASFSPSFQIVEKINKLNPDLVHLHWINAGFLKIEDLKKIKAPIVWSLHDMWAFTGGCHYADTCVSYTANCGNCPVLNSIKENDLSRDIFKRKQKIFFEINNLTIVGLSKWLETCAKSSTLFKNREVVNLPNPIDTSVFKPFAKEEARSLLGLPKKKKLILFGAMSATSNPRKGFIELKSALKKLQTRDIEFLVFGSDQPKDPQEFDFKTHYLGQLNTDISLVKLYSAADVMIVPSLQENLSNVILESLSCGTPVVGFKIGGNSDMIEHKINGYLAEPYETDDLAHGIEWVLNNENSKEISKMARDKVLKNFDSKLVAKKYIELYNKNIEKKTTGSY</sequence>
<evidence type="ECO:0000313" key="3">
    <source>
        <dbReference type="EMBL" id="MBO3096746.1"/>
    </source>
</evidence>
<dbReference type="Pfam" id="PF13439">
    <property type="entry name" value="Glyco_transf_4"/>
    <property type="match status" value="1"/>
</dbReference>
<evidence type="ECO:0000313" key="4">
    <source>
        <dbReference type="Proteomes" id="UP000681315"/>
    </source>
</evidence>
<evidence type="ECO:0000259" key="1">
    <source>
        <dbReference type="Pfam" id="PF00534"/>
    </source>
</evidence>
<dbReference type="Proteomes" id="UP000681315">
    <property type="component" value="Unassembled WGS sequence"/>
</dbReference>
<keyword evidence="4" id="KW-1185">Reference proteome</keyword>
<reference evidence="3 4" key="1">
    <citation type="submission" date="2021-03" db="EMBL/GenBank/DDBJ databases">
        <title>Gelidibacter sp. nov., isolated from costal sediment.</title>
        <authorList>
            <person name="Lun K.-Y."/>
        </authorList>
    </citation>
    <scope>NUCLEOTIDE SEQUENCE [LARGE SCALE GENOMIC DNA]</scope>
    <source>
        <strain evidence="3 4">DF109</strain>
    </source>
</reference>
<dbReference type="PANTHER" id="PTHR12526:SF637">
    <property type="entry name" value="GLYCOSYLTRANSFERASE EPSF-RELATED"/>
    <property type="match status" value="1"/>
</dbReference>
<dbReference type="PANTHER" id="PTHR12526">
    <property type="entry name" value="GLYCOSYLTRANSFERASE"/>
    <property type="match status" value="1"/>
</dbReference>
<dbReference type="Gene3D" id="3.40.50.2000">
    <property type="entry name" value="Glycogen Phosphorylase B"/>
    <property type="match status" value="2"/>
</dbReference>
<name>A0ABS3SM10_9FLAO</name>
<dbReference type="RefSeq" id="WP_208231666.1">
    <property type="nucleotide sequence ID" value="NZ_JAGEVG010000001.1"/>
</dbReference>
<dbReference type="SUPFAM" id="SSF53756">
    <property type="entry name" value="UDP-Glycosyltransferase/glycogen phosphorylase"/>
    <property type="match status" value="1"/>
</dbReference>
<protein>
    <submittedName>
        <fullName evidence="3">Glycosyltransferase family 4 protein</fullName>
    </submittedName>
</protein>
<dbReference type="EMBL" id="JAGEVG010000001">
    <property type="protein sequence ID" value="MBO3096746.1"/>
    <property type="molecule type" value="Genomic_DNA"/>
</dbReference>
<feature type="domain" description="Glycosyltransferase subfamily 4-like N-terminal" evidence="2">
    <location>
        <begin position="13"/>
        <end position="132"/>
    </location>
</feature>
<dbReference type="Pfam" id="PF00534">
    <property type="entry name" value="Glycos_transf_1"/>
    <property type="match status" value="1"/>
</dbReference>
<comment type="caution">
    <text evidence="3">The sequence shown here is derived from an EMBL/GenBank/DDBJ whole genome shotgun (WGS) entry which is preliminary data.</text>
</comment>
<organism evidence="3 4">
    <name type="scientific">Gelidibacter pelagius</name>
    <dbReference type="NCBI Taxonomy" id="2819985"/>
    <lineage>
        <taxon>Bacteria</taxon>
        <taxon>Pseudomonadati</taxon>
        <taxon>Bacteroidota</taxon>
        <taxon>Flavobacteriia</taxon>
        <taxon>Flavobacteriales</taxon>
        <taxon>Flavobacteriaceae</taxon>
        <taxon>Gelidibacter</taxon>
    </lineage>
</organism>
<proteinExistence type="predicted"/>
<dbReference type="InterPro" id="IPR028098">
    <property type="entry name" value="Glyco_trans_4-like_N"/>
</dbReference>
<dbReference type="InterPro" id="IPR001296">
    <property type="entry name" value="Glyco_trans_1"/>
</dbReference>
<accession>A0ABS3SM10</accession>
<dbReference type="CDD" id="cd03825">
    <property type="entry name" value="GT4_WcaC-like"/>
    <property type="match status" value="1"/>
</dbReference>